<keyword evidence="1" id="KW-1133">Transmembrane helix</keyword>
<accession>A0ABR9S1F1</accession>
<name>A0ABR9S1F1_9BURK</name>
<evidence type="ECO:0000256" key="1">
    <source>
        <dbReference type="SAM" id="Phobius"/>
    </source>
</evidence>
<protein>
    <recommendedName>
        <fullName evidence="4">DUF4175 domain-containing protein</fullName>
    </recommendedName>
</protein>
<organism evidence="2 3">
    <name type="scientific">Ramlibacter pallidus</name>
    <dbReference type="NCBI Taxonomy" id="2780087"/>
    <lineage>
        <taxon>Bacteria</taxon>
        <taxon>Pseudomonadati</taxon>
        <taxon>Pseudomonadota</taxon>
        <taxon>Betaproteobacteria</taxon>
        <taxon>Burkholderiales</taxon>
        <taxon>Comamonadaceae</taxon>
        <taxon>Ramlibacter</taxon>
    </lineage>
</organism>
<evidence type="ECO:0008006" key="4">
    <source>
        <dbReference type="Google" id="ProtNLM"/>
    </source>
</evidence>
<proteinExistence type="predicted"/>
<reference evidence="2 3" key="1">
    <citation type="submission" date="2020-10" db="EMBL/GenBank/DDBJ databases">
        <title>Ramlibacter sp. HM2 16S ribosomal RNA gene Genome sequencing and assembly.</title>
        <authorList>
            <person name="Kang M."/>
        </authorList>
    </citation>
    <scope>NUCLEOTIDE SEQUENCE [LARGE SCALE GENOMIC DNA]</scope>
    <source>
        <strain evidence="2 3">HM2</strain>
    </source>
</reference>
<keyword evidence="1" id="KW-0472">Membrane</keyword>
<evidence type="ECO:0000313" key="3">
    <source>
        <dbReference type="Proteomes" id="UP000806285"/>
    </source>
</evidence>
<dbReference type="RefSeq" id="WP_193675747.1">
    <property type="nucleotide sequence ID" value="NZ_JADDIV010000002.1"/>
</dbReference>
<feature type="transmembrane region" description="Helical" evidence="1">
    <location>
        <begin position="35"/>
        <end position="51"/>
    </location>
</feature>
<evidence type="ECO:0000313" key="2">
    <source>
        <dbReference type="EMBL" id="MBE7367117.1"/>
    </source>
</evidence>
<keyword evidence="3" id="KW-1185">Reference proteome</keyword>
<comment type="caution">
    <text evidence="2">The sequence shown here is derived from an EMBL/GenBank/DDBJ whole genome shotgun (WGS) entry which is preliminary data.</text>
</comment>
<keyword evidence="1" id="KW-0812">Transmembrane</keyword>
<sequence>MSDRQRMWRAPVVLGVLTASGLVSALVSDSWGDAWSWVGLGIPVAVMAWYARPRKPRPPA</sequence>
<dbReference type="Proteomes" id="UP000806285">
    <property type="component" value="Unassembled WGS sequence"/>
</dbReference>
<dbReference type="EMBL" id="JADDIV010000002">
    <property type="protein sequence ID" value="MBE7367117.1"/>
    <property type="molecule type" value="Genomic_DNA"/>
</dbReference>
<gene>
    <name evidence="2" type="ORF">IM787_06055</name>
</gene>